<evidence type="ECO:0000259" key="1">
    <source>
        <dbReference type="Pfam" id="PF00102"/>
    </source>
</evidence>
<organism evidence="2 3">
    <name type="scientific">Lymnaea stagnalis</name>
    <name type="common">Great pond snail</name>
    <name type="synonym">Helix stagnalis</name>
    <dbReference type="NCBI Taxonomy" id="6523"/>
    <lineage>
        <taxon>Eukaryota</taxon>
        <taxon>Metazoa</taxon>
        <taxon>Spiralia</taxon>
        <taxon>Lophotrochozoa</taxon>
        <taxon>Mollusca</taxon>
        <taxon>Gastropoda</taxon>
        <taxon>Heterobranchia</taxon>
        <taxon>Euthyneura</taxon>
        <taxon>Panpulmonata</taxon>
        <taxon>Hygrophila</taxon>
        <taxon>Lymnaeoidea</taxon>
        <taxon>Lymnaeidae</taxon>
        <taxon>Lymnaea</taxon>
    </lineage>
</organism>
<dbReference type="AlphaFoldDB" id="A0AAV2IE53"/>
<dbReference type="GO" id="GO:0004725">
    <property type="term" value="F:protein tyrosine phosphatase activity"/>
    <property type="evidence" value="ECO:0007669"/>
    <property type="project" value="InterPro"/>
</dbReference>
<proteinExistence type="predicted"/>
<name>A0AAV2IE53_LYMST</name>
<dbReference type="SUPFAM" id="SSF52799">
    <property type="entry name" value="(Phosphotyrosine protein) phosphatases II"/>
    <property type="match status" value="1"/>
</dbReference>
<dbReference type="InterPro" id="IPR000242">
    <property type="entry name" value="PTP_cat"/>
</dbReference>
<dbReference type="Pfam" id="PF00102">
    <property type="entry name" value="Y_phosphatase"/>
    <property type="match status" value="1"/>
</dbReference>
<sequence>EDHSLIHLRYTQNATDPIKILAFLKHARTYNPEMNARIVYMCRNGATFSGLACVSTLLLDRVDNDQRLTVPLVVGAIKTIRTQVIPTVVIIILT</sequence>
<accession>A0AAV2IE53</accession>
<feature type="non-terminal residue" evidence="2">
    <location>
        <position position="1"/>
    </location>
</feature>
<reference evidence="2 3" key="1">
    <citation type="submission" date="2024-04" db="EMBL/GenBank/DDBJ databases">
        <authorList>
            <consortium name="Genoscope - CEA"/>
            <person name="William W."/>
        </authorList>
    </citation>
    <scope>NUCLEOTIDE SEQUENCE [LARGE SCALE GENOMIC DNA]</scope>
</reference>
<protein>
    <recommendedName>
        <fullName evidence="1">Tyrosine-protein phosphatase domain-containing protein</fullName>
    </recommendedName>
</protein>
<dbReference type="Proteomes" id="UP001497497">
    <property type="component" value="Unassembled WGS sequence"/>
</dbReference>
<gene>
    <name evidence="2" type="ORF">GSLYS_00018360001</name>
</gene>
<evidence type="ECO:0000313" key="2">
    <source>
        <dbReference type="EMBL" id="CAL1544877.1"/>
    </source>
</evidence>
<comment type="caution">
    <text evidence="2">The sequence shown here is derived from an EMBL/GenBank/DDBJ whole genome shotgun (WGS) entry which is preliminary data.</text>
</comment>
<evidence type="ECO:0000313" key="3">
    <source>
        <dbReference type="Proteomes" id="UP001497497"/>
    </source>
</evidence>
<feature type="domain" description="Tyrosine-protein phosphatase" evidence="1">
    <location>
        <begin position="16"/>
        <end position="87"/>
    </location>
</feature>
<keyword evidence="3" id="KW-1185">Reference proteome</keyword>
<dbReference type="Gene3D" id="3.90.190.10">
    <property type="entry name" value="Protein tyrosine phosphatase superfamily"/>
    <property type="match status" value="1"/>
</dbReference>
<dbReference type="EMBL" id="CAXITT010000655">
    <property type="protein sequence ID" value="CAL1544877.1"/>
    <property type="molecule type" value="Genomic_DNA"/>
</dbReference>
<dbReference type="InterPro" id="IPR029021">
    <property type="entry name" value="Prot-tyrosine_phosphatase-like"/>
</dbReference>